<dbReference type="Proteomes" id="UP000193642">
    <property type="component" value="Unassembled WGS sequence"/>
</dbReference>
<evidence type="ECO:0000313" key="3">
    <source>
        <dbReference type="Proteomes" id="UP000193642"/>
    </source>
</evidence>
<comment type="caution">
    <text evidence="2">The sequence shown here is derived from an EMBL/GenBank/DDBJ whole genome shotgun (WGS) entry which is preliminary data.</text>
</comment>
<keyword evidence="1" id="KW-1133">Transmembrane helix</keyword>
<protein>
    <submittedName>
        <fullName evidence="2">Uncharacterized protein</fullName>
    </submittedName>
</protein>
<evidence type="ECO:0000256" key="1">
    <source>
        <dbReference type="SAM" id="Phobius"/>
    </source>
</evidence>
<keyword evidence="1" id="KW-0472">Membrane</keyword>
<sequence>MLAPRLINCCFKNSRRFAKVTTQSWLRKKNCVSNLRFVMVIYWLSWLTLVKVTILPSHQAVFVQLEVGNNRVRAWEILPHRIKCLLR</sequence>
<gene>
    <name evidence="2" type="ORF">BCR33DRAFT_570998</name>
</gene>
<dbReference type="EMBL" id="MCGO01000084">
    <property type="protein sequence ID" value="ORY30158.1"/>
    <property type="molecule type" value="Genomic_DNA"/>
</dbReference>
<accession>A0A1Y2B5P1</accession>
<organism evidence="2 3">
    <name type="scientific">Rhizoclosmatium globosum</name>
    <dbReference type="NCBI Taxonomy" id="329046"/>
    <lineage>
        <taxon>Eukaryota</taxon>
        <taxon>Fungi</taxon>
        <taxon>Fungi incertae sedis</taxon>
        <taxon>Chytridiomycota</taxon>
        <taxon>Chytridiomycota incertae sedis</taxon>
        <taxon>Chytridiomycetes</taxon>
        <taxon>Chytridiales</taxon>
        <taxon>Chytriomycetaceae</taxon>
        <taxon>Rhizoclosmatium</taxon>
    </lineage>
</organism>
<name>A0A1Y2B5P1_9FUNG</name>
<proteinExistence type="predicted"/>
<dbReference type="AlphaFoldDB" id="A0A1Y2B5P1"/>
<reference evidence="2 3" key="1">
    <citation type="submission" date="2016-07" db="EMBL/GenBank/DDBJ databases">
        <title>Pervasive Adenine N6-methylation of Active Genes in Fungi.</title>
        <authorList>
            <consortium name="DOE Joint Genome Institute"/>
            <person name="Mondo S.J."/>
            <person name="Dannebaum R.O."/>
            <person name="Kuo R.C."/>
            <person name="Labutti K."/>
            <person name="Haridas S."/>
            <person name="Kuo A."/>
            <person name="Salamov A."/>
            <person name="Ahrendt S.R."/>
            <person name="Lipzen A."/>
            <person name="Sullivan W."/>
            <person name="Andreopoulos W.B."/>
            <person name="Clum A."/>
            <person name="Lindquist E."/>
            <person name="Daum C."/>
            <person name="Ramamoorthy G.K."/>
            <person name="Gryganskyi A."/>
            <person name="Culley D."/>
            <person name="Magnuson J.K."/>
            <person name="James T.Y."/>
            <person name="O'Malley M.A."/>
            <person name="Stajich J.E."/>
            <person name="Spatafora J.W."/>
            <person name="Visel A."/>
            <person name="Grigoriev I.V."/>
        </authorList>
    </citation>
    <scope>NUCLEOTIDE SEQUENCE [LARGE SCALE GENOMIC DNA]</scope>
    <source>
        <strain evidence="2 3">JEL800</strain>
    </source>
</reference>
<evidence type="ECO:0000313" key="2">
    <source>
        <dbReference type="EMBL" id="ORY30158.1"/>
    </source>
</evidence>
<feature type="transmembrane region" description="Helical" evidence="1">
    <location>
        <begin position="35"/>
        <end position="55"/>
    </location>
</feature>
<keyword evidence="1" id="KW-0812">Transmembrane</keyword>
<keyword evidence="3" id="KW-1185">Reference proteome</keyword>